<dbReference type="InterPro" id="IPR003746">
    <property type="entry name" value="DUF167"/>
</dbReference>
<dbReference type="Pfam" id="PF02594">
    <property type="entry name" value="DUF167"/>
    <property type="match status" value="1"/>
</dbReference>
<evidence type="ECO:0000313" key="3">
    <source>
        <dbReference type="EMBL" id="PTW63443.1"/>
    </source>
</evidence>
<dbReference type="EMBL" id="QAYG01000001">
    <property type="protein sequence ID" value="PTW63443.1"/>
    <property type="molecule type" value="Genomic_DNA"/>
</dbReference>
<name>A0A2T5VI60_9HYPH</name>
<gene>
    <name evidence="3" type="ORF">C8N35_1011497</name>
</gene>
<dbReference type="Gene3D" id="3.30.1200.10">
    <property type="entry name" value="YggU-like"/>
    <property type="match status" value="1"/>
</dbReference>
<organism evidence="3 4">
    <name type="scientific">Breoghania corrubedonensis</name>
    <dbReference type="NCBI Taxonomy" id="665038"/>
    <lineage>
        <taxon>Bacteria</taxon>
        <taxon>Pseudomonadati</taxon>
        <taxon>Pseudomonadota</taxon>
        <taxon>Alphaproteobacteria</taxon>
        <taxon>Hyphomicrobiales</taxon>
        <taxon>Stappiaceae</taxon>
        <taxon>Breoghania</taxon>
    </lineage>
</organism>
<protein>
    <recommendedName>
        <fullName evidence="2">UPF0235 protein C8N35_1011497</fullName>
    </recommendedName>
</protein>
<dbReference type="OrthoDB" id="9801972at2"/>
<keyword evidence="4" id="KW-1185">Reference proteome</keyword>
<comment type="caution">
    <text evidence="3">The sequence shown here is derived from an EMBL/GenBank/DDBJ whole genome shotgun (WGS) entry which is preliminary data.</text>
</comment>
<evidence type="ECO:0000256" key="2">
    <source>
        <dbReference type="HAMAP-Rule" id="MF_00634"/>
    </source>
</evidence>
<evidence type="ECO:0000313" key="4">
    <source>
        <dbReference type="Proteomes" id="UP000244081"/>
    </source>
</evidence>
<sequence length="109" mass="11177">MSADAPWRVVEGGVDVALRLTPKAANDRIDGASVLSDGRAVLLARVRAVPEKGAANKALEKLLAKALKRPARDVSVTAGHTARLKTVHVVGEPGDLVSALQALAKPAGG</sequence>
<comment type="similarity">
    <text evidence="1 2">Belongs to the UPF0235 family.</text>
</comment>
<dbReference type="AlphaFoldDB" id="A0A2T5VI60"/>
<dbReference type="RefSeq" id="WP_107988871.1">
    <property type="nucleotide sequence ID" value="NZ_QAYG01000001.1"/>
</dbReference>
<proteinExistence type="inferred from homology"/>
<dbReference type="HAMAP" id="MF_00634">
    <property type="entry name" value="UPF0235"/>
    <property type="match status" value="1"/>
</dbReference>
<dbReference type="SMART" id="SM01152">
    <property type="entry name" value="DUF167"/>
    <property type="match status" value="1"/>
</dbReference>
<accession>A0A2T5VI60</accession>
<evidence type="ECO:0000256" key="1">
    <source>
        <dbReference type="ARBA" id="ARBA00010364"/>
    </source>
</evidence>
<reference evidence="3 4" key="1">
    <citation type="submission" date="2018-04" db="EMBL/GenBank/DDBJ databases">
        <title>Genomic Encyclopedia of Archaeal and Bacterial Type Strains, Phase II (KMG-II): from individual species to whole genera.</title>
        <authorList>
            <person name="Goeker M."/>
        </authorList>
    </citation>
    <scope>NUCLEOTIDE SEQUENCE [LARGE SCALE GENOMIC DNA]</scope>
    <source>
        <strain evidence="3 4">DSM 23382</strain>
    </source>
</reference>
<dbReference type="InterPro" id="IPR036591">
    <property type="entry name" value="YggU-like_sf"/>
</dbReference>
<dbReference type="NCBIfam" id="TIGR00251">
    <property type="entry name" value="DUF167 family protein"/>
    <property type="match status" value="1"/>
</dbReference>
<dbReference type="SUPFAM" id="SSF69786">
    <property type="entry name" value="YggU-like"/>
    <property type="match status" value="1"/>
</dbReference>
<dbReference type="Proteomes" id="UP000244081">
    <property type="component" value="Unassembled WGS sequence"/>
</dbReference>
<dbReference type="NCBIfam" id="NF002348">
    <property type="entry name" value="PRK01310.1"/>
    <property type="match status" value="1"/>
</dbReference>